<comment type="subcellular location">
    <subcellularLocation>
        <location evidence="2">Cytoplasm</location>
    </subcellularLocation>
    <subcellularLocation>
        <location evidence="1">Nucleus</location>
    </subcellularLocation>
</comment>
<dbReference type="InterPro" id="IPR001279">
    <property type="entry name" value="Metallo-B-lactamas"/>
</dbReference>
<dbReference type="PANTHER" id="PTHR46094">
    <property type="entry name" value="INTEGRATOR COMPLEX SUBUNIT 9"/>
    <property type="match status" value="1"/>
</dbReference>
<dbReference type="Gene3D" id="3.40.50.10890">
    <property type="match status" value="1"/>
</dbReference>
<dbReference type="Pfam" id="PF16661">
    <property type="entry name" value="Lactamase_B_6"/>
    <property type="match status" value="1"/>
</dbReference>
<organism evidence="7 8">
    <name type="scientific">Cynara cardunculus var. scolymus</name>
    <name type="common">Globe artichoke</name>
    <name type="synonym">Cynara scolymus</name>
    <dbReference type="NCBI Taxonomy" id="59895"/>
    <lineage>
        <taxon>Eukaryota</taxon>
        <taxon>Viridiplantae</taxon>
        <taxon>Streptophyta</taxon>
        <taxon>Embryophyta</taxon>
        <taxon>Tracheophyta</taxon>
        <taxon>Spermatophyta</taxon>
        <taxon>Magnoliopsida</taxon>
        <taxon>eudicotyledons</taxon>
        <taxon>Gunneridae</taxon>
        <taxon>Pentapetalae</taxon>
        <taxon>asterids</taxon>
        <taxon>campanulids</taxon>
        <taxon>Asterales</taxon>
        <taxon>Asteraceae</taxon>
        <taxon>Carduoideae</taxon>
        <taxon>Cardueae</taxon>
        <taxon>Carduinae</taxon>
        <taxon>Cynara</taxon>
    </lineage>
</organism>
<keyword evidence="8" id="KW-1185">Reference proteome</keyword>
<evidence type="ECO:0000256" key="1">
    <source>
        <dbReference type="ARBA" id="ARBA00004123"/>
    </source>
</evidence>
<sequence length="710" mass="78952">TSLSRTGGYNLPPCHIVNLCGFHILFDCPLDLSALTIFSPISTSLYEKLYEETSAGPSFTSLDTPLVGPMQETKKLLDRTNLIPAEPYYKTVESLHLWNVSLIDVVLISSPMGMLGLPFLTRTEGFSAKIYATEATARLSQFMMEDLIAMHMEFKQFYGPEETSFLQLFKWEELEALPPALKEIVLGKDGTELGSWMPLYSAADVRDCLRKVQTLKYAEEACYNGTLIIKAFSSGLEIGSCNWTLKGPKRNISYISSSVFSSGVAMDFNFHALRGSDVLVYSDFASWNGVHGVGDENNCSSMVTDDCSTKSGNEYTWELSADSLLNFDESSEEMDKLNFICSCSMDSVKAGGSVLIPIGRLAIILQLLELFALHIDSSDVKVPIFIISTVAEELLAYTSILPEWLCKHRQEKVIHILTRMFKLKVLYSGKPVFAHEELIKEKKIHIFPTVHSHELLMMWQEPCIVVCPHWSLRLGPVVHLLQRWHGDPNSLLVLEEGVDTDLALLPFKPVAMKVLECSFLSGLKLEKVPPLLKLLQPKLILLPDHTKPCFAPLTESLPCLFYPENETLRLPNSHNLAELHIATDLASQLTWSKMKNDELTISRLTGELFVDKGKHYLLAKKPANPLEIRPLVHWGKLDLESLLLALEKSGVKGSIEKVSGDDGYGSNVLNVFEPGKALIQVKETSTVISTGDKSLASLISDAVHSLLDGI</sequence>
<gene>
    <name evidence="7" type="ORF">Ccrd_020827</name>
</gene>
<evidence type="ECO:0000313" key="7">
    <source>
        <dbReference type="EMBL" id="KVI00913.1"/>
    </source>
</evidence>
<dbReference type="Pfam" id="PF10996">
    <property type="entry name" value="Beta-Casp"/>
    <property type="match status" value="1"/>
</dbReference>
<dbReference type="InterPro" id="IPR027074">
    <property type="entry name" value="Integrator_9su"/>
</dbReference>
<evidence type="ECO:0000256" key="2">
    <source>
        <dbReference type="ARBA" id="ARBA00004496"/>
    </source>
</evidence>
<accession>A0A118K091</accession>
<evidence type="ECO:0000256" key="5">
    <source>
        <dbReference type="ARBA" id="ARBA00023242"/>
    </source>
</evidence>
<dbReference type="InterPro" id="IPR036866">
    <property type="entry name" value="RibonucZ/Hydroxyglut_hydro"/>
</dbReference>
<dbReference type="Gramene" id="KVI00913">
    <property type="protein sequence ID" value="KVI00913"/>
    <property type="gene ID" value="Ccrd_020827"/>
</dbReference>
<dbReference type="PANTHER" id="PTHR46094:SF1">
    <property type="entry name" value="INTEGRATOR COMPLEX SUBUNIT 9"/>
    <property type="match status" value="1"/>
</dbReference>
<dbReference type="Gene3D" id="3.60.15.10">
    <property type="entry name" value="Ribonuclease Z/Hydroxyacylglutathione hydrolase-like"/>
    <property type="match status" value="1"/>
</dbReference>
<dbReference type="GO" id="GO:0034472">
    <property type="term" value="P:snRNA 3'-end processing"/>
    <property type="evidence" value="ECO:0007669"/>
    <property type="project" value="TreeGrafter"/>
</dbReference>
<evidence type="ECO:0000259" key="6">
    <source>
        <dbReference type="SMART" id="SM01027"/>
    </source>
</evidence>
<keyword evidence="5" id="KW-0539">Nucleus</keyword>
<comment type="similarity">
    <text evidence="3">Belongs to the metallo-beta-lactamase superfamily. RNA-metabolizing metallo-beta-lactamase-like family. INTS9 subfamily.</text>
</comment>
<proteinExistence type="inferred from homology"/>
<keyword evidence="4" id="KW-0963">Cytoplasm</keyword>
<feature type="non-terminal residue" evidence="7">
    <location>
        <position position="710"/>
    </location>
</feature>
<dbReference type="STRING" id="59895.A0A118K091"/>
<feature type="domain" description="Beta-Casp" evidence="6">
    <location>
        <begin position="364"/>
        <end position="505"/>
    </location>
</feature>
<dbReference type="InterPro" id="IPR022712">
    <property type="entry name" value="Beta_Casp"/>
</dbReference>
<evidence type="ECO:0000256" key="4">
    <source>
        <dbReference type="ARBA" id="ARBA00022490"/>
    </source>
</evidence>
<protein>
    <submittedName>
        <fullName evidence="7">Beta-Casp domain-containing protein</fullName>
    </submittedName>
</protein>
<dbReference type="SUPFAM" id="SSF56281">
    <property type="entry name" value="Metallo-hydrolase/oxidoreductase"/>
    <property type="match status" value="1"/>
</dbReference>
<evidence type="ECO:0000313" key="8">
    <source>
        <dbReference type="Proteomes" id="UP000243975"/>
    </source>
</evidence>
<dbReference type="OMA" id="AMKAVHC"/>
<name>A0A118K091_CYNCS</name>
<dbReference type="Proteomes" id="UP000243975">
    <property type="component" value="Unassembled WGS sequence"/>
</dbReference>
<comment type="caution">
    <text evidence="7">The sequence shown here is derived from an EMBL/GenBank/DDBJ whole genome shotgun (WGS) entry which is preliminary data.</text>
</comment>
<dbReference type="EMBL" id="LEKV01003175">
    <property type="protein sequence ID" value="KVI00913.1"/>
    <property type="molecule type" value="Genomic_DNA"/>
</dbReference>
<dbReference type="AlphaFoldDB" id="A0A118K091"/>
<reference evidence="7 8" key="1">
    <citation type="journal article" date="2016" name="Sci. Rep.">
        <title>The genome sequence of the outbreeding globe artichoke constructed de novo incorporating a phase-aware low-pass sequencing strategy of F1 progeny.</title>
        <authorList>
            <person name="Scaglione D."/>
            <person name="Reyes-Chin-Wo S."/>
            <person name="Acquadro A."/>
            <person name="Froenicke L."/>
            <person name="Portis E."/>
            <person name="Beitel C."/>
            <person name="Tirone M."/>
            <person name="Mauro R."/>
            <person name="Lo Monaco A."/>
            <person name="Mauromicale G."/>
            <person name="Faccioli P."/>
            <person name="Cattivelli L."/>
            <person name="Rieseberg L."/>
            <person name="Michelmore R."/>
            <person name="Lanteri S."/>
        </authorList>
    </citation>
    <scope>NUCLEOTIDE SEQUENCE [LARGE SCALE GENOMIC DNA]</scope>
    <source>
        <strain evidence="7">2C</strain>
    </source>
</reference>
<dbReference type="GO" id="GO:0005737">
    <property type="term" value="C:cytoplasm"/>
    <property type="evidence" value="ECO:0007669"/>
    <property type="project" value="UniProtKB-SubCell"/>
</dbReference>
<dbReference type="SMART" id="SM01027">
    <property type="entry name" value="Beta-Casp"/>
    <property type="match status" value="1"/>
</dbReference>
<dbReference type="GO" id="GO:0032039">
    <property type="term" value="C:integrator complex"/>
    <property type="evidence" value="ECO:0007669"/>
    <property type="project" value="InterPro"/>
</dbReference>
<evidence type="ECO:0000256" key="3">
    <source>
        <dbReference type="ARBA" id="ARBA00006861"/>
    </source>
</evidence>